<dbReference type="EMBL" id="FOFO01000004">
    <property type="protein sequence ID" value="SEP72261.1"/>
    <property type="molecule type" value="Genomic_DNA"/>
</dbReference>
<reference evidence="5 6" key="1">
    <citation type="submission" date="2016-10" db="EMBL/GenBank/DDBJ databases">
        <authorList>
            <person name="de Groot N.N."/>
        </authorList>
    </citation>
    <scope>NUCLEOTIDE SEQUENCE [LARGE SCALE GENOMIC DNA]</scope>
    <source>
        <strain evidence="5 6">B7-7</strain>
    </source>
</reference>
<dbReference type="AlphaFoldDB" id="A0A1H9A6V8"/>
<evidence type="ECO:0000256" key="3">
    <source>
        <dbReference type="ARBA" id="ARBA00023004"/>
    </source>
</evidence>
<dbReference type="Pfam" id="PF01814">
    <property type="entry name" value="Hemerythrin"/>
    <property type="match status" value="1"/>
</dbReference>
<protein>
    <submittedName>
        <fullName evidence="5">Hemerythrin</fullName>
    </submittedName>
</protein>
<keyword evidence="2" id="KW-0479">Metal-binding</keyword>
<evidence type="ECO:0000313" key="6">
    <source>
        <dbReference type="Proteomes" id="UP000199496"/>
    </source>
</evidence>
<organism evidence="5 6">
    <name type="scientific">Ectothiorhodospira magna</name>
    <dbReference type="NCBI Taxonomy" id="867345"/>
    <lineage>
        <taxon>Bacteria</taxon>
        <taxon>Pseudomonadati</taxon>
        <taxon>Pseudomonadota</taxon>
        <taxon>Gammaproteobacteria</taxon>
        <taxon>Chromatiales</taxon>
        <taxon>Ectothiorhodospiraceae</taxon>
        <taxon>Ectothiorhodospira</taxon>
    </lineage>
</organism>
<dbReference type="RefSeq" id="WP_238375821.1">
    <property type="nucleotide sequence ID" value="NZ_FOFO01000004.1"/>
</dbReference>
<dbReference type="CDD" id="cd12107">
    <property type="entry name" value="Hemerythrin"/>
    <property type="match status" value="1"/>
</dbReference>
<dbReference type="Proteomes" id="UP000199496">
    <property type="component" value="Unassembled WGS sequence"/>
</dbReference>
<sequence length="136" mass="15678">MMTEHTESADFMDEDHDEAMALLARVVQCLGEMPSSGVGSGRLREDLLDFIEHSRAHFRREEALMKAVEFPPFQIHKQEHDTRLEALVAYVDDLDAGVMEPEDLKQRLEEDFIPWYRRHCATMDQATARFVARKGG</sequence>
<dbReference type="SUPFAM" id="SSF47188">
    <property type="entry name" value="Hemerythrin-like"/>
    <property type="match status" value="1"/>
</dbReference>
<dbReference type="PROSITE" id="PS00550">
    <property type="entry name" value="HEMERYTHRINS"/>
    <property type="match status" value="1"/>
</dbReference>
<dbReference type="GO" id="GO:0046872">
    <property type="term" value="F:metal ion binding"/>
    <property type="evidence" value="ECO:0007669"/>
    <property type="project" value="UniProtKB-KW"/>
</dbReference>
<accession>A0A1H9A6V8</accession>
<name>A0A1H9A6V8_9GAMM</name>
<dbReference type="InterPro" id="IPR012827">
    <property type="entry name" value="Hemerythrin_metal-bd"/>
</dbReference>
<evidence type="ECO:0000313" key="5">
    <source>
        <dbReference type="EMBL" id="SEP72261.1"/>
    </source>
</evidence>
<dbReference type="STRING" id="867345.SAMN05421693_10470"/>
<feature type="domain" description="Hemerythrin-like" evidence="4">
    <location>
        <begin position="10"/>
        <end position="125"/>
    </location>
</feature>
<proteinExistence type="inferred from homology"/>
<dbReference type="InterPro" id="IPR035938">
    <property type="entry name" value="Hemerythrin-like_sf"/>
</dbReference>
<dbReference type="Gene3D" id="1.20.120.50">
    <property type="entry name" value="Hemerythrin-like"/>
    <property type="match status" value="1"/>
</dbReference>
<dbReference type="InterPro" id="IPR016131">
    <property type="entry name" value="Haemerythrin_Fe_BS"/>
</dbReference>
<keyword evidence="6" id="KW-1185">Reference proteome</keyword>
<evidence type="ECO:0000256" key="1">
    <source>
        <dbReference type="ARBA" id="ARBA00010587"/>
    </source>
</evidence>
<keyword evidence="3" id="KW-0408">Iron</keyword>
<gene>
    <name evidence="5" type="ORF">SAMN05421693_10470</name>
</gene>
<comment type="similarity">
    <text evidence="1">Belongs to the hemerythrin family.</text>
</comment>
<evidence type="ECO:0000259" key="4">
    <source>
        <dbReference type="Pfam" id="PF01814"/>
    </source>
</evidence>
<dbReference type="InterPro" id="IPR012312">
    <property type="entry name" value="Hemerythrin-like"/>
</dbReference>
<evidence type="ECO:0000256" key="2">
    <source>
        <dbReference type="ARBA" id="ARBA00022723"/>
    </source>
</evidence>